<dbReference type="EMBL" id="JAKOGG010000382">
    <property type="protein sequence ID" value="MCS4558899.1"/>
    <property type="molecule type" value="Genomic_DNA"/>
</dbReference>
<dbReference type="Pfam" id="PF16736">
    <property type="entry name" value="sCache_like"/>
    <property type="match status" value="1"/>
</dbReference>
<evidence type="ECO:0000259" key="1">
    <source>
        <dbReference type="Pfam" id="PF16736"/>
    </source>
</evidence>
<dbReference type="InterPro" id="IPR031967">
    <property type="entry name" value="PhoR_single_Cache-like_dom"/>
</dbReference>
<dbReference type="Proteomes" id="UP001201549">
    <property type="component" value="Unassembled WGS sequence"/>
</dbReference>
<proteinExistence type="predicted"/>
<name>A0ABT2FRD2_9GAMM</name>
<gene>
    <name evidence="2" type="ORF">L9G74_21000</name>
</gene>
<accession>A0ABT2FRD2</accession>
<dbReference type="Gene3D" id="3.30.450.20">
    <property type="entry name" value="PAS domain"/>
    <property type="match status" value="1"/>
</dbReference>
<sequence>MQYLALEIQQDGIAYAAAHPAVLKRAEELLKVRITLVDKHGDIIYDSVNDRKEPDRSLMDKIAERPDAVSVQHAGNDAYYYGT</sequence>
<feature type="non-terminal residue" evidence="2">
    <location>
        <position position="83"/>
    </location>
</feature>
<comment type="caution">
    <text evidence="2">The sequence shown here is derived from an EMBL/GenBank/DDBJ whole genome shotgun (WGS) entry which is preliminary data.</text>
</comment>
<reference evidence="3" key="1">
    <citation type="submission" date="2023-07" db="EMBL/GenBank/DDBJ databases">
        <title>Shewanella mangrovi sp. nov., an acetaldehyde- degrading bacterium isolated from mangrove sediment.</title>
        <authorList>
            <person name="Liu Y."/>
        </authorList>
    </citation>
    <scope>NUCLEOTIDE SEQUENCE [LARGE SCALE GENOMIC DNA]</scope>
    <source>
        <strain evidence="3">C32</strain>
    </source>
</reference>
<evidence type="ECO:0000313" key="3">
    <source>
        <dbReference type="Proteomes" id="UP001201549"/>
    </source>
</evidence>
<dbReference type="RefSeq" id="WP_326521529.1">
    <property type="nucleotide sequence ID" value="NZ_JAKOGG010000382.1"/>
</dbReference>
<feature type="domain" description="PhoR single Cache-like" evidence="1">
    <location>
        <begin position="3"/>
        <end position="82"/>
    </location>
</feature>
<protein>
    <recommendedName>
        <fullName evidence="1">PhoR single Cache-like domain-containing protein</fullName>
    </recommendedName>
</protein>
<organism evidence="2 3">
    <name type="scientific">Shewanella electrica</name>
    <dbReference type="NCBI Taxonomy" id="515560"/>
    <lineage>
        <taxon>Bacteria</taxon>
        <taxon>Pseudomonadati</taxon>
        <taxon>Pseudomonadota</taxon>
        <taxon>Gammaproteobacteria</taxon>
        <taxon>Alteromonadales</taxon>
        <taxon>Shewanellaceae</taxon>
        <taxon>Shewanella</taxon>
    </lineage>
</organism>
<evidence type="ECO:0000313" key="2">
    <source>
        <dbReference type="EMBL" id="MCS4558899.1"/>
    </source>
</evidence>
<keyword evidence="3" id="KW-1185">Reference proteome</keyword>